<reference evidence="3" key="1">
    <citation type="submission" date="2025-08" db="UniProtKB">
        <authorList>
            <consortium name="RefSeq"/>
        </authorList>
    </citation>
    <scope>IDENTIFICATION</scope>
    <source>
        <tissue evidence="3">Whole organism</tissue>
    </source>
</reference>
<dbReference type="OMA" id="KIQHRVI"/>
<evidence type="ECO:0000256" key="1">
    <source>
        <dbReference type="SAM" id="SignalP"/>
    </source>
</evidence>
<feature type="signal peptide" evidence="1">
    <location>
        <begin position="1"/>
        <end position="19"/>
    </location>
</feature>
<dbReference type="PANTHER" id="PTHR35836">
    <property type="entry name" value="VCBS REPEAT-CONTAINING PROTEIN"/>
    <property type="match status" value="1"/>
</dbReference>
<name>A0A8B7P1F2_HYAAZ</name>
<feature type="chain" id="PRO_5034297857" evidence="1">
    <location>
        <begin position="20"/>
        <end position="445"/>
    </location>
</feature>
<dbReference type="InterPro" id="IPR028994">
    <property type="entry name" value="Integrin_alpha_N"/>
</dbReference>
<organism evidence="2 3">
    <name type="scientific">Hyalella azteca</name>
    <name type="common">Amphipod</name>
    <dbReference type="NCBI Taxonomy" id="294128"/>
    <lineage>
        <taxon>Eukaryota</taxon>
        <taxon>Metazoa</taxon>
        <taxon>Ecdysozoa</taxon>
        <taxon>Arthropoda</taxon>
        <taxon>Crustacea</taxon>
        <taxon>Multicrustacea</taxon>
        <taxon>Malacostraca</taxon>
        <taxon>Eumalacostraca</taxon>
        <taxon>Peracarida</taxon>
        <taxon>Amphipoda</taxon>
        <taxon>Senticaudata</taxon>
        <taxon>Talitrida</taxon>
        <taxon>Talitroidea</taxon>
        <taxon>Hyalellidae</taxon>
        <taxon>Hyalella</taxon>
    </lineage>
</organism>
<protein>
    <submittedName>
        <fullName evidence="3">Uncharacterized protein LOC108676292</fullName>
    </submittedName>
</protein>
<dbReference type="KEGG" id="hazt:108676292"/>
<keyword evidence="1" id="KW-0732">Signal</keyword>
<dbReference type="Proteomes" id="UP000694843">
    <property type="component" value="Unplaced"/>
</dbReference>
<dbReference type="RefSeq" id="XP_018019842.1">
    <property type="nucleotide sequence ID" value="XM_018164353.2"/>
</dbReference>
<evidence type="ECO:0000313" key="2">
    <source>
        <dbReference type="Proteomes" id="UP000694843"/>
    </source>
</evidence>
<dbReference type="AlphaFoldDB" id="A0A8B7P1F2"/>
<gene>
    <name evidence="3" type="primary">LOC108676292</name>
</gene>
<sequence>MRSSAVVLLAAALASLAVAQDTRPDWQPRFLGQTNLRHAAFMELYFSEDDSLEYEDRWTLYISRFDPATVGQYDEKYYMRSPGRFLDTVADWGRNNIEVLDVSAYWPNNPDYLPSSVAGAEGIVWTSGFLVTGKTDGQLQLYDTTKEPPLGPYNIASSDTEDWSYHRCLWKDMDNDGDLDALTARFHLPLVGQVLHDVMYYENTGTGFSEGWPEHVISSAGGDVHFAPVTLSAGGRDYDCIVLGEFFEQRLSILWTDSPDNDWTDPSMINYRVINPTAGQTFDVLIDDFNRDGTLEIMSTEYKTDVGLGQVTVYFFPADFRTDDFASVVVADNFIPNPIVGGQSMSPGTPKTYYPSAAYANELETDGLPHKPWILLSGDDDGRMYILYPDTEVRDDWTYRKNILVDTLDTTVGKMAHGDIDNDGYEEIIVAGYSAGQLYVYTYAP</sequence>
<proteinExistence type="predicted"/>
<dbReference type="OrthoDB" id="10022113at2759"/>
<dbReference type="PANTHER" id="PTHR35836:SF1">
    <property type="entry name" value="VCBS REPEAT-CONTAINING PROTEIN"/>
    <property type="match status" value="1"/>
</dbReference>
<evidence type="ECO:0000313" key="3">
    <source>
        <dbReference type="RefSeq" id="XP_018019842.1"/>
    </source>
</evidence>
<keyword evidence="2" id="KW-1185">Reference proteome</keyword>
<dbReference type="SUPFAM" id="SSF69318">
    <property type="entry name" value="Integrin alpha N-terminal domain"/>
    <property type="match status" value="1"/>
</dbReference>
<dbReference type="GeneID" id="108676292"/>
<accession>A0A8B7P1F2</accession>